<gene>
    <name evidence="3" type="ORF">Sviol_60570</name>
</gene>
<organism evidence="3 4">
    <name type="scientific">Streptomyces violascens</name>
    <dbReference type="NCBI Taxonomy" id="67381"/>
    <lineage>
        <taxon>Bacteria</taxon>
        <taxon>Bacillati</taxon>
        <taxon>Actinomycetota</taxon>
        <taxon>Actinomycetes</taxon>
        <taxon>Kitasatosporales</taxon>
        <taxon>Streptomycetaceae</taxon>
        <taxon>Streptomyces</taxon>
    </lineage>
</organism>
<keyword evidence="1" id="KW-0175">Coiled coil</keyword>
<feature type="coiled-coil region" evidence="1">
    <location>
        <begin position="61"/>
        <end position="88"/>
    </location>
</feature>
<dbReference type="EMBL" id="BNDY01000017">
    <property type="protein sequence ID" value="GHI41649.1"/>
    <property type="molecule type" value="Genomic_DNA"/>
</dbReference>
<proteinExistence type="predicted"/>
<comment type="caution">
    <text evidence="3">The sequence shown here is derived from an EMBL/GenBank/DDBJ whole genome shotgun (WGS) entry which is preliminary data.</text>
</comment>
<feature type="compositionally biased region" description="Acidic residues" evidence="2">
    <location>
        <begin position="107"/>
        <end position="116"/>
    </location>
</feature>
<evidence type="ECO:0000256" key="1">
    <source>
        <dbReference type="SAM" id="Coils"/>
    </source>
</evidence>
<dbReference type="RefSeq" id="WP_226599677.1">
    <property type="nucleotide sequence ID" value="NZ_BNDY01000017.1"/>
</dbReference>
<protein>
    <submittedName>
        <fullName evidence="3">Uncharacterized protein</fullName>
    </submittedName>
</protein>
<reference evidence="3" key="1">
    <citation type="submission" date="2024-05" db="EMBL/GenBank/DDBJ databases">
        <title>Whole genome shotgun sequence of Streptomyces violascens NBRC 12920.</title>
        <authorList>
            <person name="Komaki H."/>
            <person name="Tamura T."/>
        </authorList>
    </citation>
    <scope>NUCLEOTIDE SEQUENCE</scope>
    <source>
        <strain evidence="3">NBRC 12920</strain>
    </source>
</reference>
<evidence type="ECO:0000313" key="4">
    <source>
        <dbReference type="Proteomes" id="UP001050808"/>
    </source>
</evidence>
<evidence type="ECO:0000256" key="2">
    <source>
        <dbReference type="SAM" id="MobiDB-lite"/>
    </source>
</evidence>
<evidence type="ECO:0000313" key="3">
    <source>
        <dbReference type="EMBL" id="GHI41649.1"/>
    </source>
</evidence>
<sequence>MRLELVLEVTDAPDGAGDILLDRLAAADVDAIEPVTSTLERTGFAEPVTIVATAVVVVGAGGQLIQQLRQLLQELDGLRNDWAKLRAVRVRTPSREHDAGNVTAEELAAEDAEQAE</sequence>
<accession>A0ABQ3QWK2</accession>
<name>A0ABQ3QWK2_9ACTN</name>
<keyword evidence="4" id="KW-1185">Reference proteome</keyword>
<dbReference type="Proteomes" id="UP001050808">
    <property type="component" value="Unassembled WGS sequence"/>
</dbReference>
<feature type="region of interest" description="Disordered" evidence="2">
    <location>
        <begin position="93"/>
        <end position="116"/>
    </location>
</feature>